<comment type="similarity">
    <text evidence="6">Belongs to the RnpA family.</text>
</comment>
<dbReference type="InterPro" id="IPR020568">
    <property type="entry name" value="Ribosomal_Su5_D2-typ_SF"/>
</dbReference>
<protein>
    <recommendedName>
        <fullName evidence="6 7">Ribonuclease P protein component</fullName>
        <shortName evidence="6">RNase P protein</shortName>
        <shortName evidence="6">RNaseP protein</shortName>
        <ecNumber evidence="6 7">3.1.26.5</ecNumber>
    </recommendedName>
    <alternativeName>
        <fullName evidence="6">Protein C5</fullName>
    </alternativeName>
</protein>
<dbReference type="Pfam" id="PF00825">
    <property type="entry name" value="Ribonuclease_P"/>
    <property type="match status" value="1"/>
</dbReference>
<dbReference type="InterPro" id="IPR014721">
    <property type="entry name" value="Ribsml_uS5_D2-typ_fold_subgr"/>
</dbReference>
<comment type="function">
    <text evidence="6">RNaseP catalyzes the removal of the 5'-leader sequence from pre-tRNA to produce the mature 5'-terminus. It can also cleave other RNA substrates such as 4.5S RNA. The protein component plays an auxiliary but essential role in vivo by binding to the 5'-leader sequence and broadening the substrate specificity of the ribozyme.</text>
</comment>
<dbReference type="EMBL" id="JAUSTN010000005">
    <property type="protein sequence ID" value="MDQ0275167.1"/>
    <property type="molecule type" value="Genomic_DNA"/>
</dbReference>
<evidence type="ECO:0000256" key="4">
    <source>
        <dbReference type="ARBA" id="ARBA00022801"/>
    </source>
</evidence>
<dbReference type="Proteomes" id="UP001236559">
    <property type="component" value="Unassembled WGS sequence"/>
</dbReference>
<dbReference type="Gene3D" id="3.30.230.10">
    <property type="match status" value="1"/>
</dbReference>
<evidence type="ECO:0000256" key="2">
    <source>
        <dbReference type="ARBA" id="ARBA00022722"/>
    </source>
</evidence>
<dbReference type="EC" id="3.1.26.5" evidence="6 7"/>
<keyword evidence="5 6" id="KW-0694">RNA-binding</keyword>
<dbReference type="SUPFAM" id="SSF54211">
    <property type="entry name" value="Ribosomal protein S5 domain 2-like"/>
    <property type="match status" value="1"/>
</dbReference>
<dbReference type="HAMAP" id="MF_00227">
    <property type="entry name" value="RNase_P"/>
    <property type="match status" value="1"/>
</dbReference>
<name>A0ABU0AWI4_9FIRM</name>
<keyword evidence="1 6" id="KW-0819">tRNA processing</keyword>
<gene>
    <name evidence="6" type="primary">rnpA</name>
    <name evidence="8" type="ORF">J2S72_001191</name>
</gene>
<organism evidence="8 9">
    <name type="scientific">Peptoniphilus koenoeneniae</name>
    <dbReference type="NCBI Taxonomy" id="507751"/>
    <lineage>
        <taxon>Bacteria</taxon>
        <taxon>Bacillati</taxon>
        <taxon>Bacillota</taxon>
        <taxon>Tissierellia</taxon>
        <taxon>Tissierellales</taxon>
        <taxon>Peptoniphilaceae</taxon>
        <taxon>Peptoniphilus</taxon>
    </lineage>
</organism>
<proteinExistence type="inferred from homology"/>
<evidence type="ECO:0000256" key="3">
    <source>
        <dbReference type="ARBA" id="ARBA00022759"/>
    </source>
</evidence>
<reference evidence="8 9" key="1">
    <citation type="submission" date="2023-07" db="EMBL/GenBank/DDBJ databases">
        <title>Genomic Encyclopedia of Type Strains, Phase IV (KMG-IV): sequencing the most valuable type-strain genomes for metagenomic binning, comparative biology and taxonomic classification.</title>
        <authorList>
            <person name="Goeker M."/>
        </authorList>
    </citation>
    <scope>NUCLEOTIDE SEQUENCE [LARGE SCALE GENOMIC DNA]</scope>
    <source>
        <strain evidence="8 9">DSM 22616</strain>
    </source>
</reference>
<evidence type="ECO:0000313" key="8">
    <source>
        <dbReference type="EMBL" id="MDQ0275167.1"/>
    </source>
</evidence>
<evidence type="ECO:0000313" key="9">
    <source>
        <dbReference type="Proteomes" id="UP001236559"/>
    </source>
</evidence>
<comment type="catalytic activity">
    <reaction evidence="6">
        <text>Endonucleolytic cleavage of RNA, removing 5'-extranucleotides from tRNA precursor.</text>
        <dbReference type="EC" id="3.1.26.5"/>
    </reaction>
</comment>
<dbReference type="RefSeq" id="WP_023055021.1">
    <property type="nucleotide sequence ID" value="NZ_JAUSTN010000005.1"/>
</dbReference>
<keyword evidence="3 6" id="KW-0255">Endonuclease</keyword>
<dbReference type="GO" id="GO:0004526">
    <property type="term" value="F:ribonuclease P activity"/>
    <property type="evidence" value="ECO:0007669"/>
    <property type="project" value="UniProtKB-EC"/>
</dbReference>
<evidence type="ECO:0000256" key="7">
    <source>
        <dbReference type="NCBIfam" id="TIGR00188"/>
    </source>
</evidence>
<comment type="caution">
    <text evidence="8">The sequence shown here is derived from an EMBL/GenBank/DDBJ whole genome shotgun (WGS) entry which is preliminary data.</text>
</comment>
<keyword evidence="2 6" id="KW-0540">Nuclease</keyword>
<sequence length="107" mass="12805">MNEILKKNRDFQKVYNNKNVAGNKIYTMFIKKNNLDFSRIGFTITKKFGHAVQRNKYKRRLKMILRDFEIVPGYDIVIVLKKDTFGVSYQDMKKSFAHILNRKKLIK</sequence>
<dbReference type="InterPro" id="IPR000100">
    <property type="entry name" value="RNase_P"/>
</dbReference>
<evidence type="ECO:0000256" key="6">
    <source>
        <dbReference type="HAMAP-Rule" id="MF_00227"/>
    </source>
</evidence>
<keyword evidence="9" id="KW-1185">Reference proteome</keyword>
<accession>A0ABU0AWI4</accession>
<evidence type="ECO:0000256" key="1">
    <source>
        <dbReference type="ARBA" id="ARBA00022694"/>
    </source>
</evidence>
<dbReference type="PANTHER" id="PTHR33992:SF1">
    <property type="entry name" value="RIBONUCLEASE P PROTEIN COMPONENT"/>
    <property type="match status" value="1"/>
</dbReference>
<keyword evidence="4 6" id="KW-0378">Hydrolase</keyword>
<dbReference type="PANTHER" id="PTHR33992">
    <property type="entry name" value="RIBONUCLEASE P PROTEIN COMPONENT"/>
    <property type="match status" value="1"/>
</dbReference>
<evidence type="ECO:0000256" key="5">
    <source>
        <dbReference type="ARBA" id="ARBA00022884"/>
    </source>
</evidence>
<comment type="subunit">
    <text evidence="6">Consists of a catalytic RNA component (M1 or rnpB) and a protein subunit.</text>
</comment>
<dbReference type="NCBIfam" id="TIGR00188">
    <property type="entry name" value="rnpA"/>
    <property type="match status" value="1"/>
</dbReference>